<reference evidence="9 10" key="1">
    <citation type="submission" date="2014-11" db="EMBL/GenBank/DDBJ databases">
        <title>Genome sequence and analysis of novel Kurthia sp.</title>
        <authorList>
            <person name="Lawson J.N."/>
            <person name="Gonzalez J.E."/>
            <person name="Rinauldi L."/>
            <person name="Xuan Z."/>
            <person name="Firman A."/>
            <person name="Shaddox L."/>
            <person name="Trudeau A."/>
            <person name="Shah S."/>
            <person name="Reiman D."/>
        </authorList>
    </citation>
    <scope>NUCLEOTIDE SEQUENCE [LARGE SCALE GENOMIC DNA]</scope>
    <source>
        <strain evidence="9 10">3B1D</strain>
    </source>
</reference>
<feature type="transmembrane region" description="Helical" evidence="7">
    <location>
        <begin position="433"/>
        <end position="452"/>
    </location>
</feature>
<dbReference type="InterPro" id="IPR036259">
    <property type="entry name" value="MFS_trans_sf"/>
</dbReference>
<feature type="transmembrane region" description="Helical" evidence="7">
    <location>
        <begin position="371"/>
        <end position="389"/>
    </location>
</feature>
<feature type="domain" description="Major facilitator superfamily (MFS) profile" evidence="8">
    <location>
        <begin position="112"/>
        <end position="482"/>
    </location>
</feature>
<dbReference type="SUPFAM" id="SSF103473">
    <property type="entry name" value="MFS general substrate transporter"/>
    <property type="match status" value="1"/>
</dbReference>
<dbReference type="NCBIfam" id="TIGR03954">
    <property type="entry name" value="integ_memb_HG"/>
    <property type="match status" value="1"/>
</dbReference>
<dbReference type="CDD" id="cd17325">
    <property type="entry name" value="MFS_MdtG_SLC18_like"/>
    <property type="match status" value="1"/>
</dbReference>
<gene>
    <name evidence="9" type="ORF">QI30_06775</name>
</gene>
<dbReference type="PANTHER" id="PTHR23531">
    <property type="entry name" value="QUINOLENE RESISTANCE PROTEIN NORA"/>
    <property type="match status" value="1"/>
</dbReference>
<organism evidence="9 10">
    <name type="scientific">Candidatus Kurthia intestinigallinarum</name>
    <dbReference type="NCBI Taxonomy" id="1562256"/>
    <lineage>
        <taxon>Bacteria</taxon>
        <taxon>Bacillati</taxon>
        <taxon>Bacillota</taxon>
        <taxon>Bacilli</taxon>
        <taxon>Bacillales</taxon>
        <taxon>Caryophanaceae</taxon>
        <taxon>Kurthia</taxon>
    </lineage>
</organism>
<name>A0A433RVI1_9BACL</name>
<sequence length="483" mass="52693">MEEGNTVHSKAVQFLRTMGILDGLSLLILLGVAMPLKYVWDLPLAVTIMGSLHGAIFMLYLASIAWAQLRMQWPIVYSIVAVLVAFIPFGNFLFDRYIKRAEARYRPQPFKQIWLLYGAIFFTFLDLFAQLPVMSTFALSLGASTMIAGLVVGMYSFTNMFGNMASGILTDRVGAKRIAIIGLMLTVLSLCAYMVIDSPTTLLVLRACHGFVAGLITPAAFTLVANQTAQQTQGSQSALTGAFVGIAAILGPAYSGIVATRTSVPFVLMTVAIIGAVVVVALIFLQLTVKKKSQTTQQRFSWNTRAIRAFMAAFLLMMSQGALAYLLPIRIELLGYESRLSGTLMSMFGIVAVLLFVLPTRYVFDKWSAKWLMVLGIAFIGISQFFISITTSQALLYAILALYGIGFALLFPAMNRMLIEGTTEQTRGRAYGYFYAFFSLGTVVGSSGLALLPLSLTGQFYVIAGVLLIASCLLSVTKDRDML</sequence>
<dbReference type="GO" id="GO:0022857">
    <property type="term" value="F:transmembrane transporter activity"/>
    <property type="evidence" value="ECO:0007669"/>
    <property type="project" value="InterPro"/>
</dbReference>
<feature type="transmembrane region" description="Helical" evidence="7">
    <location>
        <begin position="395"/>
        <end position="413"/>
    </location>
</feature>
<evidence type="ECO:0000256" key="5">
    <source>
        <dbReference type="ARBA" id="ARBA00022989"/>
    </source>
</evidence>
<evidence type="ECO:0000256" key="7">
    <source>
        <dbReference type="SAM" id="Phobius"/>
    </source>
</evidence>
<feature type="transmembrane region" description="Helical" evidence="7">
    <location>
        <begin position="137"/>
        <end position="157"/>
    </location>
</feature>
<feature type="transmembrane region" description="Helical" evidence="7">
    <location>
        <begin position="340"/>
        <end position="359"/>
    </location>
</feature>
<dbReference type="Proteomes" id="UP000288623">
    <property type="component" value="Unassembled WGS sequence"/>
</dbReference>
<evidence type="ECO:0000313" key="10">
    <source>
        <dbReference type="Proteomes" id="UP000288623"/>
    </source>
</evidence>
<dbReference type="PROSITE" id="PS50850">
    <property type="entry name" value="MFS"/>
    <property type="match status" value="1"/>
</dbReference>
<dbReference type="EMBL" id="JTFC01000026">
    <property type="protein sequence ID" value="RUS57278.1"/>
    <property type="molecule type" value="Genomic_DNA"/>
</dbReference>
<accession>A0A433RVI1</accession>
<dbReference type="AlphaFoldDB" id="A0A433RVI1"/>
<dbReference type="GO" id="GO:0005886">
    <property type="term" value="C:plasma membrane"/>
    <property type="evidence" value="ECO:0007669"/>
    <property type="project" value="UniProtKB-SubCell"/>
</dbReference>
<dbReference type="PANTHER" id="PTHR23531:SF1">
    <property type="entry name" value="QUINOLENE RESISTANCE PROTEIN NORA"/>
    <property type="match status" value="1"/>
</dbReference>
<comment type="subcellular location">
    <subcellularLocation>
        <location evidence="1">Cell membrane</location>
        <topology evidence="1">Multi-pass membrane protein</topology>
    </subcellularLocation>
</comment>
<feature type="transmembrane region" description="Helical" evidence="7">
    <location>
        <begin position="20"/>
        <end position="40"/>
    </location>
</feature>
<feature type="transmembrane region" description="Helical" evidence="7">
    <location>
        <begin position="178"/>
        <end position="196"/>
    </location>
</feature>
<feature type="transmembrane region" description="Helical" evidence="7">
    <location>
        <begin position="202"/>
        <end position="225"/>
    </location>
</feature>
<feature type="transmembrane region" description="Helical" evidence="7">
    <location>
        <begin position="75"/>
        <end position="94"/>
    </location>
</feature>
<dbReference type="InterPro" id="IPR052714">
    <property type="entry name" value="MFS_Exporter"/>
</dbReference>
<dbReference type="Gene3D" id="1.20.1250.20">
    <property type="entry name" value="MFS general substrate transporter like domains"/>
    <property type="match status" value="1"/>
</dbReference>
<evidence type="ECO:0000256" key="1">
    <source>
        <dbReference type="ARBA" id="ARBA00004651"/>
    </source>
</evidence>
<keyword evidence="2" id="KW-0813">Transport</keyword>
<dbReference type="Pfam" id="PF12823">
    <property type="entry name" value="DUF3817"/>
    <property type="match status" value="1"/>
</dbReference>
<feature type="transmembrane region" description="Helical" evidence="7">
    <location>
        <begin position="263"/>
        <end position="285"/>
    </location>
</feature>
<evidence type="ECO:0000313" key="9">
    <source>
        <dbReference type="EMBL" id="RUS57278.1"/>
    </source>
</evidence>
<keyword evidence="5 7" id="KW-1133">Transmembrane helix</keyword>
<dbReference type="Pfam" id="PF07690">
    <property type="entry name" value="MFS_1"/>
    <property type="match status" value="1"/>
</dbReference>
<dbReference type="InterPro" id="IPR020846">
    <property type="entry name" value="MFS_dom"/>
</dbReference>
<evidence type="ECO:0000256" key="2">
    <source>
        <dbReference type="ARBA" id="ARBA00022448"/>
    </source>
</evidence>
<feature type="transmembrane region" description="Helical" evidence="7">
    <location>
        <begin position="237"/>
        <end position="257"/>
    </location>
</feature>
<keyword evidence="6 7" id="KW-0472">Membrane</keyword>
<keyword evidence="3" id="KW-1003">Cell membrane</keyword>
<evidence type="ECO:0000259" key="8">
    <source>
        <dbReference type="PROSITE" id="PS50850"/>
    </source>
</evidence>
<feature type="transmembrane region" description="Helical" evidence="7">
    <location>
        <begin position="306"/>
        <end position="328"/>
    </location>
</feature>
<feature type="transmembrane region" description="Helical" evidence="7">
    <location>
        <begin position="114"/>
        <end position="131"/>
    </location>
</feature>
<dbReference type="OrthoDB" id="9793283at2"/>
<keyword evidence="4 7" id="KW-0812">Transmembrane</keyword>
<evidence type="ECO:0000256" key="6">
    <source>
        <dbReference type="ARBA" id="ARBA00023136"/>
    </source>
</evidence>
<evidence type="ECO:0000256" key="3">
    <source>
        <dbReference type="ARBA" id="ARBA00022475"/>
    </source>
</evidence>
<comment type="caution">
    <text evidence="9">The sequence shown here is derived from an EMBL/GenBank/DDBJ whole genome shotgun (WGS) entry which is preliminary data.</text>
</comment>
<dbReference type="InterPro" id="IPR011701">
    <property type="entry name" value="MFS"/>
</dbReference>
<proteinExistence type="predicted"/>
<dbReference type="InterPro" id="IPR023845">
    <property type="entry name" value="DUF3817_TM"/>
</dbReference>
<feature type="transmembrane region" description="Helical" evidence="7">
    <location>
        <begin position="52"/>
        <end position="69"/>
    </location>
</feature>
<feature type="transmembrane region" description="Helical" evidence="7">
    <location>
        <begin position="458"/>
        <end position="477"/>
    </location>
</feature>
<evidence type="ECO:0000256" key="4">
    <source>
        <dbReference type="ARBA" id="ARBA00022692"/>
    </source>
</evidence>
<protein>
    <submittedName>
        <fullName evidence="9">Multidrug transporter</fullName>
    </submittedName>
</protein>
<keyword evidence="10" id="KW-1185">Reference proteome</keyword>